<reference evidence="10" key="1">
    <citation type="journal article" date="2019" name="Int. J. Syst. Evol. Microbiol.">
        <title>The Global Catalogue of Microorganisms (GCM) 10K type strain sequencing project: providing services to taxonomists for standard genome sequencing and annotation.</title>
        <authorList>
            <consortium name="The Broad Institute Genomics Platform"/>
            <consortium name="The Broad Institute Genome Sequencing Center for Infectious Disease"/>
            <person name="Wu L."/>
            <person name="Ma J."/>
        </authorList>
    </citation>
    <scope>NUCLEOTIDE SEQUENCE [LARGE SCALE GENOMIC DNA]</scope>
    <source>
        <strain evidence="10">KCTC 23299</strain>
    </source>
</reference>
<name>A0ABW6A5S3_9BACT</name>
<feature type="signal peptide" evidence="7">
    <location>
        <begin position="1"/>
        <end position="21"/>
    </location>
</feature>
<evidence type="ECO:0000313" key="10">
    <source>
        <dbReference type="Proteomes" id="UP001597511"/>
    </source>
</evidence>
<dbReference type="Proteomes" id="UP001597511">
    <property type="component" value="Unassembled WGS sequence"/>
</dbReference>
<dbReference type="InterPro" id="IPR039426">
    <property type="entry name" value="TonB-dep_rcpt-like"/>
</dbReference>
<dbReference type="InterPro" id="IPR036942">
    <property type="entry name" value="Beta-barrel_TonB_sf"/>
</dbReference>
<dbReference type="PANTHER" id="PTHR30069:SF46">
    <property type="entry name" value="OAR PROTEIN"/>
    <property type="match status" value="1"/>
</dbReference>
<accession>A0ABW6A5S3</accession>
<dbReference type="RefSeq" id="WP_386099423.1">
    <property type="nucleotide sequence ID" value="NZ_JBHUOZ010000003.1"/>
</dbReference>
<evidence type="ECO:0000256" key="2">
    <source>
        <dbReference type="ARBA" id="ARBA00022448"/>
    </source>
</evidence>
<keyword evidence="3" id="KW-1134">Transmembrane beta strand</keyword>
<proteinExistence type="predicted"/>
<evidence type="ECO:0000256" key="5">
    <source>
        <dbReference type="ARBA" id="ARBA00023136"/>
    </source>
</evidence>
<protein>
    <submittedName>
        <fullName evidence="9">Carboxypeptidase regulatory-like domain-containing protein</fullName>
    </submittedName>
</protein>
<feature type="domain" description="TonB-dependent transporter Oar-like beta-barrel" evidence="8">
    <location>
        <begin position="234"/>
        <end position="1035"/>
    </location>
</feature>
<evidence type="ECO:0000259" key="8">
    <source>
        <dbReference type="Pfam" id="PF25183"/>
    </source>
</evidence>
<dbReference type="EMBL" id="JBHUOZ010000003">
    <property type="protein sequence ID" value="MFD2920653.1"/>
    <property type="molecule type" value="Genomic_DNA"/>
</dbReference>
<feature type="chain" id="PRO_5047423749" evidence="7">
    <location>
        <begin position="22"/>
        <end position="1096"/>
    </location>
</feature>
<dbReference type="SUPFAM" id="SSF49452">
    <property type="entry name" value="Starch-binding domain-like"/>
    <property type="match status" value="1"/>
</dbReference>
<evidence type="ECO:0000256" key="6">
    <source>
        <dbReference type="ARBA" id="ARBA00023237"/>
    </source>
</evidence>
<gene>
    <name evidence="9" type="ORF">ACFS6H_13075</name>
</gene>
<dbReference type="Pfam" id="PF13620">
    <property type="entry name" value="CarboxypepD_reg"/>
    <property type="match status" value="1"/>
</dbReference>
<keyword evidence="7" id="KW-0732">Signal</keyword>
<evidence type="ECO:0000256" key="7">
    <source>
        <dbReference type="SAM" id="SignalP"/>
    </source>
</evidence>
<dbReference type="PANTHER" id="PTHR30069">
    <property type="entry name" value="TONB-DEPENDENT OUTER MEMBRANE RECEPTOR"/>
    <property type="match status" value="1"/>
</dbReference>
<comment type="caution">
    <text evidence="9">The sequence shown here is derived from an EMBL/GenBank/DDBJ whole genome shotgun (WGS) entry which is preliminary data.</text>
</comment>
<keyword evidence="10" id="KW-1185">Reference proteome</keyword>
<dbReference type="InterPro" id="IPR057601">
    <property type="entry name" value="Oar-like_b-barrel"/>
</dbReference>
<evidence type="ECO:0000256" key="3">
    <source>
        <dbReference type="ARBA" id="ARBA00022452"/>
    </source>
</evidence>
<evidence type="ECO:0000256" key="4">
    <source>
        <dbReference type="ARBA" id="ARBA00022692"/>
    </source>
</evidence>
<keyword evidence="4" id="KW-0812">Transmembrane</keyword>
<sequence length="1096" mass="119839">MLKRISVFLSMLMLLGGFLHAQVTTSTITGNVKTAGGESLVGATITATHTPSGTVYNTIAKKDGFFTLPGLRIGGPYTVKIDFVGQESKVFEGITLQLGEPYNIQAVLGEDSKELEAVVVTGKSKKTASDKGGMSTVLNNRILNTMPTISRSITDFTRLTPQANGNSFGGRDARLNNITVDGANLNNNFGLNTDPLPGAGNSPVSLDAFDEISVSISPFDVKQGNFTGGNIAAITKSGTNTFRGTAYYYFRNEDLIGDKVKDQKALKPAGKTTIFGGSLGGPIIKNKLFFFVNAEKETKPPAAGITWTPTGGSGQGNISDVTKTDLDLVANYVKGMGYDPGVYDNFPSFKNDNYKILGKIDWNISNKHKLTLKYSDFKGTQDFQPSQSGNISGTQAGLTYGPKFSKTAMGFSNINYQQIDVVRSGALELNSNFSSRLSNQFLATVTQIKSDKEGQGDVFPFVDIFKAGQNYISLGTEPFNGKNNKVLNDIYTITNNLTYYAGKHTLTAGVSYEYQKVGNMFMRGASGYYAFASVDDFVNNRAPIKFAQTYSLIPGKDDVTSAELKIGQLSAYVQDEINITPQFRVTVGVRVDKPIYPEQPLENPANSALTFQGLDGSPEKLTTGSFPKAAPLFSPRAGFRWDIHGDKSKILRGGTGLFTGRIPFVYLTNIPTNSGMYQYSSNVNNTLSGVNMNNYLFNPSPQAYNPFYNNNLPANYFPTTAGSVASADFAVTARKFKFPQIWRTNLAIDQSFGAGWKLTLEAMYTKDINATAMYNANQSTPTGTVRTGGFTRPAYSANNNAARRVNSSITNAIVLDNTKKGQSFVLTSQVSKAFSNGFYGSVAYTYTFAQDVTANPGSQASSVWNANPTSGTLNDRELSFSNFAVPHRVIANVSYRKEYLKHLGTTISLFYEGSHQGRYSYIYNGDINWDGFSQDLMYVPKNATDVNEIRFVDKAYANGVTYTAAQQAQIFEAYIEQDPYLKKNRGQVVERFGAKTPWFNRVDAKLIQDIFTNIGKNRHTLQLTADVYNLANLINKDWGIRKLFTVNNPLRVESITGGVPSFSISPFNNAPVTKSFVDNVSTATTWSMQIGIRYIF</sequence>
<dbReference type="Gene3D" id="2.40.170.20">
    <property type="entry name" value="TonB-dependent receptor, beta-barrel domain"/>
    <property type="match status" value="1"/>
</dbReference>
<dbReference type="SUPFAM" id="SSF56935">
    <property type="entry name" value="Porins"/>
    <property type="match status" value="1"/>
</dbReference>
<keyword evidence="5" id="KW-0472">Membrane</keyword>
<keyword evidence="6" id="KW-0998">Cell outer membrane</keyword>
<keyword evidence="2" id="KW-0813">Transport</keyword>
<evidence type="ECO:0000313" key="9">
    <source>
        <dbReference type="EMBL" id="MFD2920653.1"/>
    </source>
</evidence>
<comment type="subcellular location">
    <subcellularLocation>
        <location evidence="1">Cell outer membrane</location>
        <topology evidence="1">Multi-pass membrane protein</topology>
    </subcellularLocation>
</comment>
<dbReference type="InterPro" id="IPR013784">
    <property type="entry name" value="Carb-bd-like_fold"/>
</dbReference>
<dbReference type="Pfam" id="PF25183">
    <property type="entry name" value="OMP_b-brl_4"/>
    <property type="match status" value="1"/>
</dbReference>
<organism evidence="9 10">
    <name type="scientific">Terrimonas rubra</name>
    <dbReference type="NCBI Taxonomy" id="1035890"/>
    <lineage>
        <taxon>Bacteria</taxon>
        <taxon>Pseudomonadati</taxon>
        <taxon>Bacteroidota</taxon>
        <taxon>Chitinophagia</taxon>
        <taxon>Chitinophagales</taxon>
        <taxon>Chitinophagaceae</taxon>
        <taxon>Terrimonas</taxon>
    </lineage>
</organism>
<evidence type="ECO:0000256" key="1">
    <source>
        <dbReference type="ARBA" id="ARBA00004571"/>
    </source>
</evidence>